<evidence type="ECO:0000313" key="2">
    <source>
        <dbReference type="Proteomes" id="UP000070089"/>
    </source>
</evidence>
<dbReference type="AlphaFoldDB" id="A0A132NZ45"/>
<gene>
    <name evidence="1" type="ORF">QR46_0660</name>
</gene>
<name>A0A132NZ45_GIAIN</name>
<evidence type="ECO:0000313" key="1">
    <source>
        <dbReference type="EMBL" id="KWX15338.1"/>
    </source>
</evidence>
<protein>
    <submittedName>
        <fullName evidence="1">Uncharacterized protein</fullName>
    </submittedName>
</protein>
<dbReference type="VEuPathDB" id="GiardiaDB:QR46_0660"/>
<dbReference type="EMBL" id="JXTI01000010">
    <property type="protein sequence ID" value="KWX15338.1"/>
    <property type="molecule type" value="Genomic_DNA"/>
</dbReference>
<reference evidence="1 2" key="1">
    <citation type="journal article" date="2015" name="Mol. Biochem. Parasitol.">
        <title>Identification of polymorphic genes for use in assemblage B genotyping assays through comparative genomics of multiple assemblage B Giardia duodenalis isolates.</title>
        <authorList>
            <person name="Wielinga C."/>
            <person name="Thompson R.C."/>
            <person name="Monis P."/>
            <person name="Ryan U."/>
        </authorList>
    </citation>
    <scope>NUCLEOTIDE SEQUENCE [LARGE SCALE GENOMIC DNA]</scope>
    <source>
        <strain evidence="1 2">BAH15c1</strain>
    </source>
</reference>
<proteinExistence type="predicted"/>
<organism evidence="1 2">
    <name type="scientific">Giardia duodenalis assemblage B</name>
    <dbReference type="NCBI Taxonomy" id="1394984"/>
    <lineage>
        <taxon>Eukaryota</taxon>
        <taxon>Metamonada</taxon>
        <taxon>Diplomonadida</taxon>
        <taxon>Hexamitidae</taxon>
        <taxon>Giardiinae</taxon>
        <taxon>Giardia</taxon>
    </lineage>
</organism>
<accession>A0A132NZ45</accession>
<dbReference type="Proteomes" id="UP000070089">
    <property type="component" value="Unassembled WGS sequence"/>
</dbReference>
<dbReference type="OrthoDB" id="10257504at2759"/>
<sequence length="501" mass="54883">MPVAESHESAQDNPAVLTVWTSGFTGHIASASLRNARLATLIETLLKANYNTLQDFSIILSGVVLIQTYKSSTVLSVARKMHQLLSLAKPARRTSSGLTKSVGSRTLGLSLHFSTIAANKVARNNKLISSIFGAQSEIDGPEDQEYPGNLDFAYQLPGGIGASMLREDTESDSFPLSKATNIPYSLTNPESQDLFHDSIIGSTSLANRSEDDMQIRAAEGDVVRDASEIGLNDLDVSRAAAGNTMHSSLLSKHAFDISNSTLLENSRKLTSLLLANTSSKLSDVTVIAKEIKDPAKKRNAAVTIEKKTRPPSFLFDKQARMHHSTMQKYSYKPPNQTETPFYIDFRNRCQVPEVIGASDLTFHWSEPEYHDLATVLSKNWSPAEKEDLLDDACVVTTPVECERAPEPDCGEHPLLNEETPVRENSLPHQQEEIPENCMTLLSMLRQSSTPLLISELARSSRQVAASLFLAALALRATNTVVIKQCCTTSLQREISISVSSH</sequence>
<comment type="caution">
    <text evidence="1">The sequence shown here is derived from an EMBL/GenBank/DDBJ whole genome shotgun (WGS) entry which is preliminary data.</text>
</comment>